<protein>
    <recommendedName>
        <fullName evidence="4">Transmembrane protein</fullName>
    </recommendedName>
</protein>
<comment type="caution">
    <text evidence="2">The sequence shown here is derived from an EMBL/GenBank/DDBJ whole genome shotgun (WGS) entry which is preliminary data.</text>
</comment>
<name>X6P6S9_RETFI</name>
<gene>
    <name evidence="2" type="ORF">RFI_02845</name>
</gene>
<evidence type="ECO:0008006" key="4">
    <source>
        <dbReference type="Google" id="ProtNLM"/>
    </source>
</evidence>
<feature type="transmembrane region" description="Helical" evidence="1">
    <location>
        <begin position="6"/>
        <end position="26"/>
    </location>
</feature>
<dbReference type="AlphaFoldDB" id="X6P6S9"/>
<reference evidence="2 3" key="1">
    <citation type="journal article" date="2013" name="Curr. Biol.">
        <title>The Genome of the Foraminiferan Reticulomyxa filosa.</title>
        <authorList>
            <person name="Glockner G."/>
            <person name="Hulsmann N."/>
            <person name="Schleicher M."/>
            <person name="Noegel A.A."/>
            <person name="Eichinger L."/>
            <person name="Gallinger C."/>
            <person name="Pawlowski J."/>
            <person name="Sierra R."/>
            <person name="Euteneuer U."/>
            <person name="Pillet L."/>
            <person name="Moustafa A."/>
            <person name="Platzer M."/>
            <person name="Groth M."/>
            <person name="Szafranski K."/>
            <person name="Schliwa M."/>
        </authorList>
    </citation>
    <scope>NUCLEOTIDE SEQUENCE [LARGE SCALE GENOMIC DNA]</scope>
</reference>
<evidence type="ECO:0000313" key="2">
    <source>
        <dbReference type="EMBL" id="ETO34250.1"/>
    </source>
</evidence>
<sequence length="95" mass="11309">MKQTRIASCTVFFLGYNVILLFLIVISKQTKQNKTKQNKKERKKIPKQCNVVKHQLLVKKFQQKKKQENDLNIDTNSFEINHHMKKESVEKKLSH</sequence>
<evidence type="ECO:0000256" key="1">
    <source>
        <dbReference type="SAM" id="Phobius"/>
    </source>
</evidence>
<dbReference type="EMBL" id="ASPP01002733">
    <property type="protein sequence ID" value="ETO34250.1"/>
    <property type="molecule type" value="Genomic_DNA"/>
</dbReference>
<proteinExistence type="predicted"/>
<dbReference type="Proteomes" id="UP000023152">
    <property type="component" value="Unassembled WGS sequence"/>
</dbReference>
<accession>X6P6S9</accession>
<keyword evidence="3" id="KW-1185">Reference proteome</keyword>
<evidence type="ECO:0000313" key="3">
    <source>
        <dbReference type="Proteomes" id="UP000023152"/>
    </source>
</evidence>
<keyword evidence="1" id="KW-0472">Membrane</keyword>
<keyword evidence="1" id="KW-0812">Transmembrane</keyword>
<organism evidence="2 3">
    <name type="scientific">Reticulomyxa filosa</name>
    <dbReference type="NCBI Taxonomy" id="46433"/>
    <lineage>
        <taxon>Eukaryota</taxon>
        <taxon>Sar</taxon>
        <taxon>Rhizaria</taxon>
        <taxon>Retaria</taxon>
        <taxon>Foraminifera</taxon>
        <taxon>Monothalamids</taxon>
        <taxon>Reticulomyxidae</taxon>
        <taxon>Reticulomyxa</taxon>
    </lineage>
</organism>
<keyword evidence="1" id="KW-1133">Transmembrane helix</keyword>